<keyword evidence="7" id="KW-1185">Reference proteome</keyword>
<dbReference type="PRINTS" id="PR00411">
    <property type="entry name" value="PNDRDTASEI"/>
</dbReference>
<protein>
    <submittedName>
        <fullName evidence="6">FAD-binding protein</fullName>
    </submittedName>
</protein>
<dbReference type="Pfam" id="PF00890">
    <property type="entry name" value="FAD_binding_2"/>
    <property type="match status" value="1"/>
</dbReference>
<dbReference type="SUPFAM" id="SSF51905">
    <property type="entry name" value="FAD/NAD(P)-binding domain"/>
    <property type="match status" value="1"/>
</dbReference>
<evidence type="ECO:0000313" key="6">
    <source>
        <dbReference type="EMBL" id="MEM5499803.1"/>
    </source>
</evidence>
<feature type="domain" description="Fumarate reductase/succinate dehydrogenase flavoprotein-like C-terminal" evidence="5">
    <location>
        <begin position="507"/>
        <end position="594"/>
    </location>
</feature>
<evidence type="ECO:0000256" key="2">
    <source>
        <dbReference type="ARBA" id="ARBA00023002"/>
    </source>
</evidence>
<dbReference type="SUPFAM" id="SSF46977">
    <property type="entry name" value="Succinate dehydrogenase/fumarate reductase flavoprotein C-terminal domain"/>
    <property type="match status" value="1"/>
</dbReference>
<dbReference type="PANTHER" id="PTHR11632:SF73">
    <property type="entry name" value="BLR3196 PROTEIN"/>
    <property type="match status" value="1"/>
</dbReference>
<feature type="domain" description="FAD-dependent oxidoreductase 2 FAD-binding" evidence="4">
    <location>
        <begin position="71"/>
        <end position="168"/>
    </location>
</feature>
<dbReference type="InterPro" id="IPR037099">
    <property type="entry name" value="Fum_R/Succ_DH_flav-like_C_sf"/>
</dbReference>
<dbReference type="InterPro" id="IPR030664">
    <property type="entry name" value="SdhA/FrdA/AprA"/>
</dbReference>
<evidence type="ECO:0000256" key="3">
    <source>
        <dbReference type="SAM" id="MobiDB-lite"/>
    </source>
</evidence>
<dbReference type="PROSITE" id="PS51318">
    <property type="entry name" value="TAT"/>
    <property type="match status" value="1"/>
</dbReference>
<feature type="region of interest" description="Disordered" evidence="3">
    <location>
        <begin position="1"/>
        <end position="29"/>
    </location>
</feature>
<keyword evidence="1" id="KW-0285">Flavoprotein</keyword>
<name>A0ABU9T224_9ALTE</name>
<evidence type="ECO:0000256" key="1">
    <source>
        <dbReference type="ARBA" id="ARBA00022630"/>
    </source>
</evidence>
<evidence type="ECO:0000313" key="7">
    <source>
        <dbReference type="Proteomes" id="UP001461163"/>
    </source>
</evidence>
<accession>A0ABU9T224</accession>
<dbReference type="InterPro" id="IPR036188">
    <property type="entry name" value="FAD/NAD-bd_sf"/>
</dbReference>
<evidence type="ECO:0000259" key="5">
    <source>
        <dbReference type="Pfam" id="PF02910"/>
    </source>
</evidence>
<dbReference type="PANTHER" id="PTHR11632">
    <property type="entry name" value="SUCCINATE DEHYDROGENASE 2 FLAVOPROTEIN SUBUNIT"/>
    <property type="match status" value="1"/>
</dbReference>
<sequence>MTDEKDINDNRNDNKSVNQNESAPEKIKEGVTRRDVLRAGAYTAAALAAPFIVNTGARVEASASEPVHKADLIVIGSGFAGTFAALEARKQGLSVVMVDKGVVGWSGMSPWASDSRPFDPDIYDREEWQQNMAMNTEYVNDRKWLDIFMDESLDIFNTLHEMGAHNTRPFERGSVVFRQELEDAGVSLVERTMITSLLQDDSGKVCGAVGFTYDDTAEPSKAVVLRADAVLLCTGAGSYKSPGFPIWGQTFDGDALAFNVGAKIVGKEYNDTHPTFAFAPAAAYEGWRWAQSVKGAYVMVGPPDKLDGGLTLGNALGVYQNGVNRQLGMGPGGEPPPPKGEERPESPMVKDNRKYLGKGYLTQPDLILDLGGPPEGAGEDAGFGHRVGGATAGMGVHKSEGVFCSDYSGAADGVEGLYAAGDALGSMLCGSLYPGRGFSSYGSAIQGRIAARNAVKYVKSVATRPKISQQQIEAKLAEMWAPRNVEQGYSPEWITATLQNTMTPIHILYIKEPRRLDGALASIEFLRTQCIPKMIARDGHELRMAHEVKSMLLNAEMKLRSGLFREESRGTHFREDFPARNDNEWHCWVTVQKQKDGMLMGKHMLPESWKPDKSKTYRENYPREFPGEIDFLTNNPQFTL</sequence>
<dbReference type="InterPro" id="IPR006311">
    <property type="entry name" value="TAT_signal"/>
</dbReference>
<dbReference type="InterPro" id="IPR003953">
    <property type="entry name" value="FAD-dep_OxRdtase_2_FAD-bd"/>
</dbReference>
<dbReference type="Pfam" id="PF02910">
    <property type="entry name" value="Succ_DH_flav_C"/>
    <property type="match status" value="1"/>
</dbReference>
<dbReference type="EMBL" id="JBBMQS010000019">
    <property type="protein sequence ID" value="MEM5499803.1"/>
    <property type="molecule type" value="Genomic_DNA"/>
</dbReference>
<feature type="compositionally biased region" description="Basic and acidic residues" evidence="3">
    <location>
        <begin position="1"/>
        <end position="14"/>
    </location>
</feature>
<dbReference type="PIRSF" id="PIRSF000171">
    <property type="entry name" value="SDHA_APRA_LASPO"/>
    <property type="match status" value="1"/>
</dbReference>
<dbReference type="InterPro" id="IPR015939">
    <property type="entry name" value="Fum_Rdtase/Succ_DH_flav-like_C"/>
</dbReference>
<keyword evidence="2" id="KW-0560">Oxidoreductase</keyword>
<dbReference type="RefSeq" id="WP_006993279.1">
    <property type="nucleotide sequence ID" value="NZ_JBBMQS010000019.1"/>
</dbReference>
<reference evidence="6 7" key="1">
    <citation type="submission" date="2024-03" db="EMBL/GenBank/DDBJ databases">
        <title>Community enrichment and isolation of bacterial strains for fucoidan degradation.</title>
        <authorList>
            <person name="Sichert A."/>
        </authorList>
    </citation>
    <scope>NUCLEOTIDE SEQUENCE [LARGE SCALE GENOMIC DNA]</scope>
    <source>
        <strain evidence="6 7">AS12</strain>
    </source>
</reference>
<comment type="caution">
    <text evidence="6">The sequence shown here is derived from an EMBL/GenBank/DDBJ whole genome shotgun (WGS) entry which is preliminary data.</text>
</comment>
<proteinExistence type="predicted"/>
<dbReference type="Gene3D" id="3.50.50.60">
    <property type="entry name" value="FAD/NAD(P)-binding domain"/>
    <property type="match status" value="3"/>
</dbReference>
<feature type="compositionally biased region" description="Basic and acidic residues" evidence="3">
    <location>
        <begin position="339"/>
        <end position="350"/>
    </location>
</feature>
<gene>
    <name evidence="6" type="ORF">WNY77_20500</name>
</gene>
<evidence type="ECO:0000259" key="4">
    <source>
        <dbReference type="Pfam" id="PF00890"/>
    </source>
</evidence>
<dbReference type="Proteomes" id="UP001461163">
    <property type="component" value="Unassembled WGS sequence"/>
</dbReference>
<dbReference type="PRINTS" id="PR00368">
    <property type="entry name" value="FADPNR"/>
</dbReference>
<feature type="region of interest" description="Disordered" evidence="3">
    <location>
        <begin position="325"/>
        <end position="350"/>
    </location>
</feature>
<organism evidence="6 7">
    <name type="scientific">Paraglaciecola mesophila</name>
    <dbReference type="NCBI Taxonomy" id="197222"/>
    <lineage>
        <taxon>Bacteria</taxon>
        <taxon>Pseudomonadati</taxon>
        <taxon>Pseudomonadota</taxon>
        <taxon>Gammaproteobacteria</taxon>
        <taxon>Alteromonadales</taxon>
        <taxon>Alteromonadaceae</taxon>
        <taxon>Paraglaciecola</taxon>
    </lineage>
</organism>